<keyword evidence="3" id="KW-1185">Reference proteome</keyword>
<name>A0AAQ3XDC0_PASNO</name>
<evidence type="ECO:0000313" key="3">
    <source>
        <dbReference type="Proteomes" id="UP001341281"/>
    </source>
</evidence>
<organism evidence="2 3">
    <name type="scientific">Paspalum notatum var. saurae</name>
    <dbReference type="NCBI Taxonomy" id="547442"/>
    <lineage>
        <taxon>Eukaryota</taxon>
        <taxon>Viridiplantae</taxon>
        <taxon>Streptophyta</taxon>
        <taxon>Embryophyta</taxon>
        <taxon>Tracheophyta</taxon>
        <taxon>Spermatophyta</taxon>
        <taxon>Magnoliopsida</taxon>
        <taxon>Liliopsida</taxon>
        <taxon>Poales</taxon>
        <taxon>Poaceae</taxon>
        <taxon>PACMAD clade</taxon>
        <taxon>Panicoideae</taxon>
        <taxon>Andropogonodae</taxon>
        <taxon>Paspaleae</taxon>
        <taxon>Paspalinae</taxon>
        <taxon>Paspalum</taxon>
    </lineage>
</organism>
<accession>A0AAQ3XDC0</accession>
<evidence type="ECO:0000313" key="2">
    <source>
        <dbReference type="EMBL" id="WVZ93656.1"/>
    </source>
</evidence>
<feature type="region of interest" description="Disordered" evidence="1">
    <location>
        <begin position="1"/>
        <end position="23"/>
    </location>
</feature>
<feature type="region of interest" description="Disordered" evidence="1">
    <location>
        <begin position="61"/>
        <end position="112"/>
    </location>
</feature>
<protein>
    <submittedName>
        <fullName evidence="2">Uncharacterized protein</fullName>
    </submittedName>
</protein>
<evidence type="ECO:0000256" key="1">
    <source>
        <dbReference type="SAM" id="MobiDB-lite"/>
    </source>
</evidence>
<dbReference type="Proteomes" id="UP001341281">
    <property type="component" value="Chromosome 09"/>
</dbReference>
<dbReference type="AlphaFoldDB" id="A0AAQ3XDC0"/>
<proteinExistence type="predicted"/>
<dbReference type="EMBL" id="CP144753">
    <property type="protein sequence ID" value="WVZ93656.1"/>
    <property type="molecule type" value="Genomic_DNA"/>
</dbReference>
<gene>
    <name evidence="2" type="ORF">U9M48_039621</name>
</gene>
<sequence>MTDCPVSLSPPTCGPYPGNGSQSLHSFIVRDVLDVNASREFIPGSPRRTPPSVLLHLRLQPDDSADEEPVVQEQPLIEEPEDEQEDRQPTTDPVVEETNPSEEGTDDFWTTA</sequence>
<feature type="compositionally biased region" description="Acidic residues" evidence="1">
    <location>
        <begin position="63"/>
        <end position="85"/>
    </location>
</feature>
<reference evidence="2 3" key="1">
    <citation type="submission" date="2024-02" db="EMBL/GenBank/DDBJ databases">
        <title>High-quality chromosome-scale genome assembly of Pensacola bahiagrass (Paspalum notatum Flugge var. saurae).</title>
        <authorList>
            <person name="Vega J.M."/>
            <person name="Podio M."/>
            <person name="Orjuela J."/>
            <person name="Siena L.A."/>
            <person name="Pessino S.C."/>
            <person name="Combes M.C."/>
            <person name="Mariac C."/>
            <person name="Albertini E."/>
            <person name="Pupilli F."/>
            <person name="Ortiz J.P.A."/>
            <person name="Leblanc O."/>
        </authorList>
    </citation>
    <scope>NUCLEOTIDE SEQUENCE [LARGE SCALE GENOMIC DNA]</scope>
    <source>
        <strain evidence="2">R1</strain>
        <tissue evidence="2">Leaf</tissue>
    </source>
</reference>